<sequence length="316" mass="35742">MKYGSLSKYMAEVGVEPSQEDFTEEEIVYDEGAPAHVNTETEPLGVDTQPDNALFKQLHTISTEALSIGNFARYFSRKADSLNITVQEGFKYLTTYNYEPMETLHPMQMDNYVSTLDFMDHEDLKVPQPTSFKGELLPYTALLLERAQTMNKVLTNVIQPATTRFGHYLSLPMDRAERRDFEYGINIQDDRDKMVKEDAALFGSNRSSSASLGQLFNSFSDFVSAERNMQTVKATLGEGGMDSVKKAVQALTITAGALIKRLGQDTNNKPSTEFVRMISDQLTEVARWVEWYAGQMTRIIETNNALYEVEKEILKL</sequence>
<keyword evidence="2" id="KW-1185">Reference proteome</keyword>
<proteinExistence type="predicted"/>
<organismHost>
    <name type="scientific">Pseudomonas chlororaphis</name>
    <dbReference type="NCBI Taxonomy" id="587753"/>
</organismHost>
<reference evidence="1 2" key="1">
    <citation type="journal article" date="2008" name="Virology">
        <title>Characterization of Pseudomonas chlororaphis myovirus 201varphi2-1 via genomic sequencing, mass spectrometry, and electron microscopy.</title>
        <authorList>
            <person name="Thomas J.A."/>
            <person name="Rolando M.R."/>
            <person name="Carroll C.A."/>
            <person name="Shen P.S."/>
            <person name="Belnap D.M."/>
            <person name="Weintraub S.T."/>
            <person name="Serwer P."/>
            <person name="Hardies S.C."/>
        </authorList>
    </citation>
    <scope>NUCLEOTIDE SEQUENCE</scope>
</reference>
<protein>
    <submittedName>
        <fullName evidence="1">Virion structural protein</fullName>
    </submittedName>
</protein>
<evidence type="ECO:0000313" key="2">
    <source>
        <dbReference type="Proteomes" id="UP000002421"/>
    </source>
</evidence>
<dbReference type="KEGG" id="vg:6372355"/>
<evidence type="ECO:0000313" key="1">
    <source>
        <dbReference type="EMBL" id="ABY63067.1"/>
    </source>
</evidence>
<organism evidence="1 2">
    <name type="scientific">Pseudomonas phage 201phi2-1</name>
    <name type="common">Pseudomonas chlororaphis phage 201phi2-1</name>
    <dbReference type="NCBI Taxonomy" id="198110"/>
    <lineage>
        <taxon>Viruses</taxon>
        <taxon>Duplodnaviria</taxon>
        <taxon>Heunggongvirae</taxon>
        <taxon>Uroviricota</taxon>
        <taxon>Caudoviricetes</taxon>
        <taxon>Chimalliviridae</taxon>
        <taxon>Serwervirus</taxon>
        <taxon>Serwervirus 201phi21</taxon>
    </lineage>
</organism>
<dbReference type="Proteomes" id="UP000002421">
    <property type="component" value="Segment"/>
</dbReference>
<gene>
    <name evidence="1" type="ORF">201phi2-1p238</name>
</gene>
<dbReference type="EMBL" id="EU197055">
    <property type="protein sequence ID" value="ABY63067.1"/>
    <property type="molecule type" value="Genomic_DNA"/>
</dbReference>
<dbReference type="RefSeq" id="YP_001956961.1">
    <property type="nucleotide sequence ID" value="NC_010821.1"/>
</dbReference>
<accession>B3FJA0</accession>
<dbReference type="OrthoDB" id="30817at10239"/>
<name>B3FJA0_BP201</name>